<sequence length="236" mass="26069">MLTTPLGTALDLTPLTQRIRASELRRFRRQVEPERRRTIWPKVAGAFGTAAVIVFLSVYLAEDELELVPWYLLGVTALFVLSWTLLLRATTREWRSRLRLERFASANLLTIDRDVASAEPDWQLDPGEGASTLTLRVRGGAAGAGWAVATHSRVDPAPDDGTRVTGSLRLCVDRAARHPDALSTPPVEGAAVVDGAAIRYRITEQRALVVFDTMLPLDRPSTWKTLTSIRDQFAPG</sequence>
<evidence type="ECO:0000313" key="2">
    <source>
        <dbReference type="EMBL" id="MCS5735911.1"/>
    </source>
</evidence>
<feature type="transmembrane region" description="Helical" evidence="1">
    <location>
        <begin position="67"/>
        <end position="87"/>
    </location>
</feature>
<comment type="caution">
    <text evidence="2">The sequence shown here is derived from an EMBL/GenBank/DDBJ whole genome shotgun (WGS) entry which is preliminary data.</text>
</comment>
<keyword evidence="3" id="KW-1185">Reference proteome</keyword>
<keyword evidence="1" id="KW-0812">Transmembrane</keyword>
<organism evidence="2 3">
    <name type="scientific">Herbiconiux daphne</name>
    <dbReference type="NCBI Taxonomy" id="2970914"/>
    <lineage>
        <taxon>Bacteria</taxon>
        <taxon>Bacillati</taxon>
        <taxon>Actinomycetota</taxon>
        <taxon>Actinomycetes</taxon>
        <taxon>Micrococcales</taxon>
        <taxon>Microbacteriaceae</taxon>
        <taxon>Herbiconiux</taxon>
    </lineage>
</organism>
<dbReference type="RefSeq" id="WP_259541234.1">
    <property type="nucleotide sequence ID" value="NZ_JANLCJ010000009.1"/>
</dbReference>
<keyword evidence="1" id="KW-1133">Transmembrane helix</keyword>
<gene>
    <name evidence="2" type="ORF">N1032_19405</name>
</gene>
<dbReference type="Proteomes" id="UP001165586">
    <property type="component" value="Unassembled WGS sequence"/>
</dbReference>
<keyword evidence="1" id="KW-0472">Membrane</keyword>
<name>A0ABT2H7L5_9MICO</name>
<reference evidence="2" key="1">
    <citation type="submission" date="2022-08" db="EMBL/GenBank/DDBJ databases">
        <authorList>
            <person name="Deng Y."/>
            <person name="Han X.-F."/>
            <person name="Zhang Y.-Q."/>
        </authorList>
    </citation>
    <scope>NUCLEOTIDE SEQUENCE</scope>
    <source>
        <strain evidence="2">CPCC 203386</strain>
    </source>
</reference>
<evidence type="ECO:0000313" key="3">
    <source>
        <dbReference type="Proteomes" id="UP001165586"/>
    </source>
</evidence>
<accession>A0ABT2H7L5</accession>
<dbReference type="EMBL" id="JANLCJ010000009">
    <property type="protein sequence ID" value="MCS5735911.1"/>
    <property type="molecule type" value="Genomic_DNA"/>
</dbReference>
<feature type="transmembrane region" description="Helical" evidence="1">
    <location>
        <begin position="39"/>
        <end position="61"/>
    </location>
</feature>
<evidence type="ECO:0000256" key="1">
    <source>
        <dbReference type="SAM" id="Phobius"/>
    </source>
</evidence>
<proteinExistence type="predicted"/>
<protein>
    <submittedName>
        <fullName evidence="2">Uncharacterized protein</fullName>
    </submittedName>
</protein>